<gene>
    <name evidence="1" type="ORF">COT92_00275</name>
</gene>
<dbReference type="InterPro" id="IPR015018">
    <property type="entry name" value="DUF1905"/>
</dbReference>
<evidence type="ECO:0000313" key="1">
    <source>
        <dbReference type="EMBL" id="PIR96567.1"/>
    </source>
</evidence>
<evidence type="ECO:0000313" key="2">
    <source>
        <dbReference type="Proteomes" id="UP000230922"/>
    </source>
</evidence>
<dbReference type="Gene3D" id="2.40.30.100">
    <property type="entry name" value="AF2212/PG0164-like"/>
    <property type="match status" value="1"/>
</dbReference>
<dbReference type="Proteomes" id="UP000230922">
    <property type="component" value="Unassembled WGS sequence"/>
</dbReference>
<dbReference type="AlphaFoldDB" id="A0A2H0VBR8"/>
<proteinExistence type="predicted"/>
<accession>A0A2H0VBR8</accession>
<comment type="caution">
    <text evidence="1">The sequence shown here is derived from an EMBL/GenBank/DDBJ whole genome shotgun (WGS) entry which is preliminary data.</text>
</comment>
<reference evidence="2" key="1">
    <citation type="submission" date="2017-09" db="EMBL/GenBank/DDBJ databases">
        <title>Depth-based differentiation of microbial function through sediment-hosted aquifers and enrichment of novel symbionts in the deep terrestrial subsurface.</title>
        <authorList>
            <person name="Probst A.J."/>
            <person name="Ladd B."/>
            <person name="Jarett J.K."/>
            <person name="Geller-Mcgrath D.E."/>
            <person name="Sieber C.M.K."/>
            <person name="Emerson J.B."/>
            <person name="Anantharaman K."/>
            <person name="Thomas B.C."/>
            <person name="Malmstrom R."/>
            <person name="Stieglmeier M."/>
            <person name="Klingl A."/>
            <person name="Woyke T."/>
            <person name="Ryan C.M."/>
            <person name="Banfield J.F."/>
        </authorList>
    </citation>
    <scope>NUCLEOTIDE SEQUENCE [LARGE SCALE GENOMIC DNA]</scope>
</reference>
<sequence length="104" mass="11798">MHKSIYKIKEKVWFYSGMASWHFVSVSKKASKEIKRLFGRLFGVSGRGFGSISVILTVGKTGWQTSIFSDKRRGAYILPIKKDVRKKEGIIAGKILSFSVEIRI</sequence>
<organism evidence="1 2">
    <name type="scientific">Candidatus Doudnabacteria bacterium CG10_big_fil_rev_8_21_14_0_10_42_18</name>
    <dbReference type="NCBI Taxonomy" id="1974552"/>
    <lineage>
        <taxon>Bacteria</taxon>
        <taxon>Candidatus Doudnaibacteriota</taxon>
    </lineage>
</organism>
<name>A0A2H0VBR8_9BACT</name>
<dbReference type="EMBL" id="PFAK01000004">
    <property type="protein sequence ID" value="PIR96567.1"/>
    <property type="molecule type" value="Genomic_DNA"/>
</dbReference>
<dbReference type="SUPFAM" id="SSF141694">
    <property type="entry name" value="AF2212/PG0164-like"/>
    <property type="match status" value="1"/>
</dbReference>
<dbReference type="InterPro" id="IPR037079">
    <property type="entry name" value="AF2212/PG0164-like_sf"/>
</dbReference>
<dbReference type="Pfam" id="PF08922">
    <property type="entry name" value="DUF1905"/>
    <property type="match status" value="1"/>
</dbReference>
<protein>
    <submittedName>
        <fullName evidence="1">DUF1905 domain-containing protein</fullName>
    </submittedName>
</protein>